<dbReference type="EMBL" id="CZBE01000001">
    <property type="protein sequence ID" value="CUP22434.1"/>
    <property type="molecule type" value="Genomic_DNA"/>
</dbReference>
<evidence type="ECO:0000313" key="2">
    <source>
        <dbReference type="Proteomes" id="UP000095765"/>
    </source>
</evidence>
<organism evidence="1 2">
    <name type="scientific">Anaerotruncus colihominis</name>
    <dbReference type="NCBI Taxonomy" id="169435"/>
    <lineage>
        <taxon>Bacteria</taxon>
        <taxon>Bacillati</taxon>
        <taxon>Bacillota</taxon>
        <taxon>Clostridia</taxon>
        <taxon>Eubacteriales</taxon>
        <taxon>Oscillospiraceae</taxon>
        <taxon>Anaerotruncus</taxon>
    </lineage>
</organism>
<protein>
    <recommendedName>
        <fullName evidence="3">Gp5/Type VI secretion system Vgr protein OB-fold domain-containing protein</fullName>
    </recommendedName>
</protein>
<reference evidence="1 2" key="1">
    <citation type="submission" date="2015-09" db="EMBL/GenBank/DDBJ databases">
        <authorList>
            <consortium name="Pathogen Informatics"/>
        </authorList>
    </citation>
    <scope>NUCLEOTIDE SEQUENCE [LARGE SCALE GENOMIC DNA]</scope>
    <source>
        <strain evidence="1 2">2789STDY5834939</strain>
    </source>
</reference>
<gene>
    <name evidence="1" type="ORF">ERS852551_00144</name>
</gene>
<name>A0A174LDG8_9FIRM</name>
<dbReference type="AlphaFoldDB" id="A0A174LDG8"/>
<dbReference type="RefSeq" id="WP_024731067.1">
    <property type="nucleotide sequence ID" value="NZ_CABIWA010000002.1"/>
</dbReference>
<sequence>MAWMTRQDITIGGYQLMELSQFQIQAEVNQHGKLYLEGMLSEDTVRRLETTDQSGQTIQIIAAGKVIFTGQPERIEIRTFNGCHTMKLEAAGFSNQLSLVPHSYFYQDTAQSYEDMLRKAVEHCGGSLIAVQGQERIPAPVLQYCQSAWDFGLRTASMLHTVIVPNLAADYPQICLGLPEGTRYEVNPSALEKRVAFSRQRYDEAAQTGQNHTRQEYISYICEDERIFCLGDRITADGDEWAVMSLSHSFKDGVLINQYILGAQAGFALPYRGNPVQTGLMLEGTVKAVEGESVQVCLQIPDDAQEGKASWFEYAPAANNGMYAMPPAGTVVSLEWMGQKDGECKAVRTVRGGEKLPDYAERSMITEYGKQMNMGPSALSFLSDSNWIGLEDGIKLNTAGRLKLSAGRNISIHSRKSVSLRMPQQLFMSIKGIPSSIWMEGGRIHIKSAQSSLKSNNSKAMTAMPYREIINPVALQAGTVLALAGMTPATAGGK</sequence>
<dbReference type="GeneID" id="72463267"/>
<dbReference type="SUPFAM" id="SSF69279">
    <property type="entry name" value="Phage tail proteins"/>
    <property type="match status" value="1"/>
</dbReference>
<evidence type="ECO:0008006" key="3">
    <source>
        <dbReference type="Google" id="ProtNLM"/>
    </source>
</evidence>
<evidence type="ECO:0000313" key="1">
    <source>
        <dbReference type="EMBL" id="CUP22434.1"/>
    </source>
</evidence>
<accession>A0A174LDG8</accession>
<dbReference type="Proteomes" id="UP000095765">
    <property type="component" value="Unassembled WGS sequence"/>
</dbReference>
<dbReference type="OrthoDB" id="1878078at2"/>
<proteinExistence type="predicted"/>